<comment type="similarity">
    <text evidence="6">Belongs to the ABC-4 integral membrane protein family.</text>
</comment>
<evidence type="ECO:0000256" key="5">
    <source>
        <dbReference type="ARBA" id="ARBA00023136"/>
    </source>
</evidence>
<evidence type="ECO:0000256" key="1">
    <source>
        <dbReference type="ARBA" id="ARBA00004651"/>
    </source>
</evidence>
<feature type="domain" description="ABC3 transporter permease C-terminal" evidence="8">
    <location>
        <begin position="309"/>
        <end position="420"/>
    </location>
</feature>
<evidence type="ECO:0000256" key="6">
    <source>
        <dbReference type="ARBA" id="ARBA00038076"/>
    </source>
</evidence>
<dbReference type="InterPro" id="IPR003838">
    <property type="entry name" value="ABC3_permease_C"/>
</dbReference>
<dbReference type="PANTHER" id="PTHR30572">
    <property type="entry name" value="MEMBRANE COMPONENT OF TRANSPORTER-RELATED"/>
    <property type="match status" value="1"/>
</dbReference>
<proteinExistence type="inferred from homology"/>
<keyword evidence="4 7" id="KW-1133">Transmembrane helix</keyword>
<organism evidence="10 11">
    <name type="scientific">Ruminococcus albus 8</name>
    <dbReference type="NCBI Taxonomy" id="246199"/>
    <lineage>
        <taxon>Bacteria</taxon>
        <taxon>Bacillati</taxon>
        <taxon>Bacillota</taxon>
        <taxon>Clostridia</taxon>
        <taxon>Eubacteriales</taxon>
        <taxon>Oscillospiraceae</taxon>
        <taxon>Ruminococcus</taxon>
    </lineage>
</organism>
<feature type="transmembrane region" description="Helical" evidence="7">
    <location>
        <begin position="348"/>
        <end position="374"/>
    </location>
</feature>
<keyword evidence="5 7" id="KW-0472">Membrane</keyword>
<dbReference type="PANTHER" id="PTHR30572:SF4">
    <property type="entry name" value="ABC TRANSPORTER PERMEASE YTRF"/>
    <property type="match status" value="1"/>
</dbReference>
<dbReference type="Pfam" id="PF12704">
    <property type="entry name" value="MacB_PCD"/>
    <property type="match status" value="1"/>
</dbReference>
<dbReference type="RefSeq" id="WP_002849795.1">
    <property type="nucleotide sequence ID" value="NZ_ADKM02000080.1"/>
</dbReference>
<evidence type="ECO:0000259" key="8">
    <source>
        <dbReference type="Pfam" id="PF02687"/>
    </source>
</evidence>
<feature type="transmembrane region" description="Helical" evidence="7">
    <location>
        <begin position="305"/>
        <end position="327"/>
    </location>
</feature>
<dbReference type="InterPro" id="IPR025857">
    <property type="entry name" value="MacB_PCD"/>
</dbReference>
<evidence type="ECO:0000313" key="10">
    <source>
        <dbReference type="EMBL" id="EGC03070.1"/>
    </source>
</evidence>
<evidence type="ECO:0000259" key="9">
    <source>
        <dbReference type="Pfam" id="PF12704"/>
    </source>
</evidence>
<evidence type="ECO:0000256" key="4">
    <source>
        <dbReference type="ARBA" id="ARBA00022989"/>
    </source>
</evidence>
<dbReference type="Pfam" id="PF02687">
    <property type="entry name" value="FtsX"/>
    <property type="match status" value="1"/>
</dbReference>
<gene>
    <name evidence="10" type="ORF">CUS_5861</name>
</gene>
<accession>E9SCE8</accession>
<dbReference type="eggNOG" id="COG0577">
    <property type="taxonomic scope" value="Bacteria"/>
</dbReference>
<keyword evidence="3 7" id="KW-0812">Transmembrane</keyword>
<sequence>MFFRMIRGTLFRQWKKMLMIAFTIALGASLASAMLSVMLDVGDKVNQELKTYGANITVVPKENSVLTNLYEVEDGGVSGAYLQEDELGKIKTIFWAFNIVDFAPFVNVDATLDDGTEVQCVGSWFDHHMDLPTGETLDAGVVSLRSWWELTEGSWLDEQLSANCADEVMVGKDLAEKLGVKAGDTLHLNGPASDKNMKVAGIYDAGGTEDMQIYMQLDTAQALADLEGRVDKIEVSALTTPENELSERAAKDPSSLTVAQMETWTCTAYASSICYQIQQVITDSVAAPVRQVADSEGAILSKTQLLMILITILSLIGAALGICNLVTASVMERSQEIGLMKAIGAHNLSVALLVLCEIFITAIIGGVAGFFAGFGFAQLIGHTVFGSAIEMRPMVVPIVAVLVVLVTLIGSIPAIRMLLGLRPTEVLHGR</sequence>
<comment type="caution">
    <text evidence="10">The sequence shown here is derived from an EMBL/GenBank/DDBJ whole genome shotgun (WGS) entry which is preliminary data.</text>
</comment>
<evidence type="ECO:0000256" key="2">
    <source>
        <dbReference type="ARBA" id="ARBA00022475"/>
    </source>
</evidence>
<comment type="subcellular location">
    <subcellularLocation>
        <location evidence="1">Cell membrane</location>
        <topology evidence="1">Multi-pass membrane protein</topology>
    </subcellularLocation>
</comment>
<name>E9SCE8_RUMAL</name>
<reference evidence="10 11" key="1">
    <citation type="submission" date="2011-02" db="EMBL/GenBank/DDBJ databases">
        <authorList>
            <person name="Nelson K.E."/>
            <person name="Sutton G."/>
            <person name="Torralba M."/>
            <person name="Durkin S."/>
            <person name="Harkins D."/>
            <person name="Montgomery R."/>
            <person name="Ziemer C."/>
            <person name="Klaassens E."/>
            <person name="Ocuiv P."/>
            <person name="Morrison M."/>
        </authorList>
    </citation>
    <scope>NUCLEOTIDE SEQUENCE [LARGE SCALE GENOMIC DNA]</scope>
    <source>
        <strain evidence="10 11">8</strain>
    </source>
</reference>
<dbReference type="AlphaFoldDB" id="E9SCE8"/>
<dbReference type="EMBL" id="ADKM02000080">
    <property type="protein sequence ID" value="EGC03070.1"/>
    <property type="molecule type" value="Genomic_DNA"/>
</dbReference>
<dbReference type="GO" id="GO:0005886">
    <property type="term" value="C:plasma membrane"/>
    <property type="evidence" value="ECO:0007669"/>
    <property type="project" value="UniProtKB-SubCell"/>
</dbReference>
<evidence type="ECO:0000256" key="3">
    <source>
        <dbReference type="ARBA" id="ARBA00022692"/>
    </source>
</evidence>
<keyword evidence="11" id="KW-1185">Reference proteome</keyword>
<feature type="transmembrane region" description="Helical" evidence="7">
    <location>
        <begin position="394"/>
        <end position="415"/>
    </location>
</feature>
<dbReference type="STRING" id="246199.CUS_5861"/>
<dbReference type="OrthoDB" id="9770036at2"/>
<protein>
    <submittedName>
        <fullName evidence="10">Efflux ABC transporter, permease protein</fullName>
    </submittedName>
</protein>
<dbReference type="GO" id="GO:0022857">
    <property type="term" value="F:transmembrane transporter activity"/>
    <property type="evidence" value="ECO:0007669"/>
    <property type="project" value="TreeGrafter"/>
</dbReference>
<evidence type="ECO:0000256" key="7">
    <source>
        <dbReference type="SAM" id="Phobius"/>
    </source>
</evidence>
<evidence type="ECO:0000313" key="11">
    <source>
        <dbReference type="Proteomes" id="UP000004259"/>
    </source>
</evidence>
<keyword evidence="2" id="KW-1003">Cell membrane</keyword>
<feature type="domain" description="MacB-like periplasmic core" evidence="9">
    <location>
        <begin position="19"/>
        <end position="236"/>
    </location>
</feature>
<dbReference type="InterPro" id="IPR050250">
    <property type="entry name" value="Macrolide_Exporter_MacB"/>
</dbReference>
<dbReference type="Proteomes" id="UP000004259">
    <property type="component" value="Unassembled WGS sequence"/>
</dbReference>